<dbReference type="Gene3D" id="3.30.420.10">
    <property type="entry name" value="Ribonuclease H-like superfamily/Ribonuclease H"/>
    <property type="match status" value="1"/>
</dbReference>
<dbReference type="EMBL" id="JAVIZX010000001">
    <property type="protein sequence ID" value="MDR6216284.1"/>
    <property type="molecule type" value="Genomic_DNA"/>
</dbReference>
<comment type="similarity">
    <text evidence="1">Belongs to the bleomycin resistance protein family.</text>
</comment>
<dbReference type="InterPro" id="IPR037523">
    <property type="entry name" value="VOC_core"/>
</dbReference>
<keyword evidence="7" id="KW-1185">Reference proteome</keyword>
<dbReference type="SMART" id="SM00474">
    <property type="entry name" value="35EXOc"/>
    <property type="match status" value="1"/>
</dbReference>
<dbReference type="CDD" id="cd06141">
    <property type="entry name" value="WRN_exo"/>
    <property type="match status" value="1"/>
</dbReference>
<proteinExistence type="inferred from homology"/>
<dbReference type="InterPro" id="IPR029068">
    <property type="entry name" value="Glyas_Bleomycin-R_OHBP_Dase"/>
</dbReference>
<dbReference type="PANTHER" id="PTHR47765">
    <property type="entry name" value="3'-5' EXONUCLEASE DOMAIN-CONTAINING PROTEIN"/>
    <property type="match status" value="1"/>
</dbReference>
<feature type="region of interest" description="Disordered" evidence="4">
    <location>
        <begin position="218"/>
        <end position="274"/>
    </location>
</feature>
<dbReference type="SUPFAM" id="SSF54593">
    <property type="entry name" value="Glyoxalase/Bleomycin resistance protein/Dihydroxybiphenyl dioxygenase"/>
    <property type="match status" value="1"/>
</dbReference>
<dbReference type="InterPro" id="IPR052408">
    <property type="entry name" value="Exonuclease_MUT-7-like"/>
</dbReference>
<dbReference type="InterPro" id="IPR012337">
    <property type="entry name" value="RNaseH-like_sf"/>
</dbReference>
<evidence type="ECO:0000256" key="2">
    <source>
        <dbReference type="ARBA" id="ARBA00021572"/>
    </source>
</evidence>
<organism evidence="6 7">
    <name type="scientific">Paracidovorax wautersii</name>
    <dbReference type="NCBI Taxonomy" id="1177982"/>
    <lineage>
        <taxon>Bacteria</taxon>
        <taxon>Pseudomonadati</taxon>
        <taxon>Pseudomonadota</taxon>
        <taxon>Betaproteobacteria</taxon>
        <taxon>Burkholderiales</taxon>
        <taxon>Comamonadaceae</taxon>
        <taxon>Paracidovorax</taxon>
    </lineage>
</organism>
<dbReference type="PANTHER" id="PTHR47765:SF2">
    <property type="entry name" value="EXONUCLEASE MUT-7 HOMOLOG"/>
    <property type="match status" value="1"/>
</dbReference>
<dbReference type="RefSeq" id="WP_309831575.1">
    <property type="nucleotide sequence ID" value="NZ_JAVIZX010000001.1"/>
</dbReference>
<name>A0ABU1IGD4_9BURK</name>
<dbReference type="Gene3D" id="3.10.180.10">
    <property type="entry name" value="2,3-Dihydroxybiphenyl 1,2-Dioxygenase, domain 1"/>
    <property type="match status" value="1"/>
</dbReference>
<evidence type="ECO:0000313" key="6">
    <source>
        <dbReference type="EMBL" id="MDR6216284.1"/>
    </source>
</evidence>
<evidence type="ECO:0000256" key="3">
    <source>
        <dbReference type="ARBA" id="ARBA00023251"/>
    </source>
</evidence>
<dbReference type="PROSITE" id="PS51819">
    <property type="entry name" value="VOC"/>
    <property type="match status" value="1"/>
</dbReference>
<gene>
    <name evidence="6" type="ORF">QE399_003973</name>
</gene>
<evidence type="ECO:0000256" key="4">
    <source>
        <dbReference type="SAM" id="MobiDB-lite"/>
    </source>
</evidence>
<dbReference type="Proteomes" id="UP001267710">
    <property type="component" value="Unassembled WGS sequence"/>
</dbReference>
<comment type="caution">
    <text evidence="6">The sequence shown here is derived from an EMBL/GenBank/DDBJ whole genome shotgun (WGS) entry which is preliminary data.</text>
</comment>
<accession>A0ABU1IGD4</accession>
<reference evidence="6 7" key="1">
    <citation type="submission" date="2023-08" db="EMBL/GenBank/DDBJ databases">
        <title>Functional and genomic diversity of the sorghum phyllosphere microbiome.</title>
        <authorList>
            <person name="Shade A."/>
        </authorList>
    </citation>
    <scope>NUCLEOTIDE SEQUENCE [LARGE SCALE GENOMIC DNA]</scope>
    <source>
        <strain evidence="6 7">SORGH_AS_0335</strain>
    </source>
</reference>
<dbReference type="Pfam" id="PF01612">
    <property type="entry name" value="DNA_pol_A_exo1"/>
    <property type="match status" value="1"/>
</dbReference>
<dbReference type="Pfam" id="PF19581">
    <property type="entry name" value="Glyoxalase_7"/>
    <property type="match status" value="1"/>
</dbReference>
<evidence type="ECO:0000313" key="7">
    <source>
        <dbReference type="Proteomes" id="UP001267710"/>
    </source>
</evidence>
<protein>
    <recommendedName>
        <fullName evidence="2">Bleomycin resistance protein</fullName>
    </recommendedName>
</protein>
<sequence length="410" mass="43833">MPASSHPPLPTKEQIALLPLFEGLDLDRIRLIRTDADAAAALQALIDLPVLGFDTESKPTFVQGDVSDGPHLVQFATPEHGWLFQLTTPGCRRAVQALLAAPRLVKAGFGLDNDRSQLARSLGGPVHALLDLDTVLRRLGYPRSMGVKTAIAVLFGQRFVKSKKTGTSNWARPQLTDAQQRYAANDAYAALRVYEALHAAPTSRALLEQLGSGDQAAAARAVAPSERQARPVRQAGSDARPAATIAANKQTRASAGQAPEADARTAAAAPSSGAQGLHVRQSVPVLRVDGVDEALRFYVGLLGFSVDWQWVDAHAAVEPAAAPRPADMPDTPRYLQVSRAGCVLHLSEHERDGAAGATVVLRCEGLVAFHAELTARGYATRRPGVEKVPWGGDLMTLTDPFGNRLRFVQE</sequence>
<evidence type="ECO:0000259" key="5">
    <source>
        <dbReference type="PROSITE" id="PS51819"/>
    </source>
</evidence>
<feature type="compositionally biased region" description="Low complexity" evidence="4">
    <location>
        <begin position="258"/>
        <end position="274"/>
    </location>
</feature>
<dbReference type="SUPFAM" id="SSF53098">
    <property type="entry name" value="Ribonuclease H-like"/>
    <property type="match status" value="1"/>
</dbReference>
<dbReference type="InterPro" id="IPR000335">
    <property type="entry name" value="Bleomycin-R"/>
</dbReference>
<dbReference type="InterPro" id="IPR002562">
    <property type="entry name" value="3'-5'_exonuclease_dom"/>
</dbReference>
<dbReference type="InterPro" id="IPR036397">
    <property type="entry name" value="RNaseH_sf"/>
</dbReference>
<feature type="domain" description="VOC" evidence="5">
    <location>
        <begin position="275"/>
        <end position="410"/>
    </location>
</feature>
<evidence type="ECO:0000256" key="1">
    <source>
        <dbReference type="ARBA" id="ARBA00011051"/>
    </source>
</evidence>
<keyword evidence="3" id="KW-0046">Antibiotic resistance</keyword>